<name>A0A8K0CTR9_IGNLU</name>
<evidence type="ECO:0000313" key="3">
    <source>
        <dbReference type="Proteomes" id="UP000801492"/>
    </source>
</evidence>
<dbReference type="AlphaFoldDB" id="A0A8K0CTR9"/>
<comment type="caution">
    <text evidence="2">The sequence shown here is derived from an EMBL/GenBank/DDBJ whole genome shotgun (WGS) entry which is preliminary data.</text>
</comment>
<feature type="compositionally biased region" description="Acidic residues" evidence="1">
    <location>
        <begin position="46"/>
        <end position="89"/>
    </location>
</feature>
<gene>
    <name evidence="2" type="ORF">ILUMI_12714</name>
</gene>
<evidence type="ECO:0000313" key="2">
    <source>
        <dbReference type="EMBL" id="KAF2893454.1"/>
    </source>
</evidence>
<feature type="compositionally biased region" description="Polar residues" evidence="1">
    <location>
        <begin position="128"/>
        <end position="146"/>
    </location>
</feature>
<dbReference type="Proteomes" id="UP000801492">
    <property type="component" value="Unassembled WGS sequence"/>
</dbReference>
<evidence type="ECO:0000256" key="1">
    <source>
        <dbReference type="SAM" id="MobiDB-lite"/>
    </source>
</evidence>
<reference evidence="2" key="1">
    <citation type="submission" date="2019-08" db="EMBL/GenBank/DDBJ databases">
        <title>The genome of the North American firefly Photinus pyralis.</title>
        <authorList>
            <consortium name="Photinus pyralis genome working group"/>
            <person name="Fallon T.R."/>
            <person name="Sander Lower S.E."/>
            <person name="Weng J.-K."/>
        </authorList>
    </citation>
    <scope>NUCLEOTIDE SEQUENCE</scope>
    <source>
        <strain evidence="2">TRF0915ILg1</strain>
        <tissue evidence="2">Whole body</tissue>
    </source>
</reference>
<protein>
    <submittedName>
        <fullName evidence="2">Uncharacterized protein</fullName>
    </submittedName>
</protein>
<proteinExistence type="predicted"/>
<accession>A0A8K0CTR9</accession>
<dbReference type="EMBL" id="VTPC01007978">
    <property type="protein sequence ID" value="KAF2893454.1"/>
    <property type="molecule type" value="Genomic_DNA"/>
</dbReference>
<feature type="compositionally biased region" description="Polar residues" evidence="1">
    <location>
        <begin position="107"/>
        <end position="120"/>
    </location>
</feature>
<keyword evidence="3" id="KW-1185">Reference proteome</keyword>
<sequence>MVLERQGFVGNPNKQEYVDEDEELEYLSGDEIDFNPFGAPPGDPDLMLDENYDIVSDDDDDYDPEEDYEDFLSDSDYDYEGADGSEESGSEQVNFSDSDQDQLPAATETNQESSSKSNPDNKPVENKINGTNTTGDVSTNETDANT</sequence>
<feature type="region of interest" description="Disordered" evidence="1">
    <location>
        <begin position="31"/>
        <end position="146"/>
    </location>
</feature>
<dbReference type="OrthoDB" id="10613593at2759"/>
<organism evidence="2 3">
    <name type="scientific">Ignelater luminosus</name>
    <name type="common">Cucubano</name>
    <name type="synonym">Pyrophorus luminosus</name>
    <dbReference type="NCBI Taxonomy" id="2038154"/>
    <lineage>
        <taxon>Eukaryota</taxon>
        <taxon>Metazoa</taxon>
        <taxon>Ecdysozoa</taxon>
        <taxon>Arthropoda</taxon>
        <taxon>Hexapoda</taxon>
        <taxon>Insecta</taxon>
        <taxon>Pterygota</taxon>
        <taxon>Neoptera</taxon>
        <taxon>Endopterygota</taxon>
        <taxon>Coleoptera</taxon>
        <taxon>Polyphaga</taxon>
        <taxon>Elateriformia</taxon>
        <taxon>Elateroidea</taxon>
        <taxon>Elateridae</taxon>
        <taxon>Agrypninae</taxon>
        <taxon>Pyrophorini</taxon>
        <taxon>Ignelater</taxon>
    </lineage>
</organism>